<dbReference type="Proteomes" id="UP000297900">
    <property type="component" value="Unassembled WGS sequence"/>
</dbReference>
<comment type="caution">
    <text evidence="2">The sequence shown here is derived from an EMBL/GenBank/DDBJ whole genome shotgun (WGS) entry which is preliminary data.</text>
</comment>
<evidence type="ECO:0000313" key="2">
    <source>
        <dbReference type="EMBL" id="TFE27843.1"/>
    </source>
</evidence>
<accession>A0A4Y8M1G8</accession>
<evidence type="ECO:0000313" key="3">
    <source>
        <dbReference type="Proteomes" id="UP000297900"/>
    </source>
</evidence>
<dbReference type="Gene3D" id="3.40.50.2000">
    <property type="entry name" value="Glycogen Phosphorylase B"/>
    <property type="match status" value="1"/>
</dbReference>
<keyword evidence="3" id="KW-1185">Reference proteome</keyword>
<dbReference type="OrthoDB" id="158463at2"/>
<protein>
    <submittedName>
        <fullName evidence="2">Glycosyltransferase family 1 protein</fullName>
    </submittedName>
</protein>
<proteinExistence type="predicted"/>
<dbReference type="RefSeq" id="WP_135151789.1">
    <property type="nucleotide sequence ID" value="NZ_SOMN01000008.1"/>
</dbReference>
<dbReference type="InterPro" id="IPR001296">
    <property type="entry name" value="Glyco_trans_1"/>
</dbReference>
<reference evidence="2 3" key="1">
    <citation type="submission" date="2019-03" db="EMBL/GenBank/DDBJ databases">
        <title>Cohnella endophytica sp. nov., a novel endophytic bacterium isolated from bark of Sonneratia apetala.</title>
        <authorList>
            <person name="Tuo L."/>
        </authorList>
    </citation>
    <scope>NUCLEOTIDE SEQUENCE [LARGE SCALE GENOMIC DNA]</scope>
    <source>
        <strain evidence="2 3">CCTCC AB 208254</strain>
    </source>
</reference>
<dbReference type="CDD" id="cd03801">
    <property type="entry name" value="GT4_PimA-like"/>
    <property type="match status" value="1"/>
</dbReference>
<name>A0A4Y8M1G8_9BACL</name>
<keyword evidence="2" id="KW-0808">Transferase</keyword>
<dbReference type="PANTHER" id="PTHR12526:SF630">
    <property type="entry name" value="GLYCOSYLTRANSFERASE"/>
    <property type="match status" value="1"/>
</dbReference>
<dbReference type="AlphaFoldDB" id="A0A4Y8M1G8"/>
<dbReference type="Pfam" id="PF00534">
    <property type="entry name" value="Glycos_transf_1"/>
    <property type="match status" value="1"/>
</dbReference>
<gene>
    <name evidence="2" type="ORF">E2980_08660</name>
</gene>
<organism evidence="2 3">
    <name type="scientific">Cohnella luojiensis</name>
    <dbReference type="NCBI Taxonomy" id="652876"/>
    <lineage>
        <taxon>Bacteria</taxon>
        <taxon>Bacillati</taxon>
        <taxon>Bacillota</taxon>
        <taxon>Bacilli</taxon>
        <taxon>Bacillales</taxon>
        <taxon>Paenibacillaceae</taxon>
        <taxon>Cohnella</taxon>
    </lineage>
</organism>
<dbReference type="EMBL" id="SOMN01000008">
    <property type="protein sequence ID" value="TFE27843.1"/>
    <property type="molecule type" value="Genomic_DNA"/>
</dbReference>
<feature type="domain" description="Glycosyl transferase family 1" evidence="1">
    <location>
        <begin position="169"/>
        <end position="333"/>
    </location>
</feature>
<evidence type="ECO:0000259" key="1">
    <source>
        <dbReference type="Pfam" id="PF00534"/>
    </source>
</evidence>
<dbReference type="PANTHER" id="PTHR12526">
    <property type="entry name" value="GLYCOSYLTRANSFERASE"/>
    <property type="match status" value="1"/>
</dbReference>
<dbReference type="SUPFAM" id="SSF53756">
    <property type="entry name" value="UDP-Glycosyltransferase/glycogen phosphorylase"/>
    <property type="match status" value="1"/>
</dbReference>
<dbReference type="GO" id="GO:0016757">
    <property type="term" value="F:glycosyltransferase activity"/>
    <property type="evidence" value="ECO:0007669"/>
    <property type="project" value="InterPro"/>
</dbReference>
<sequence>MRVLFVFILPSGGMDTLNRMRIKALRSVGIESCLLYFRRGSGSSNHSADTPVFYTTDHEEIRYILQFYSFDAIVLTSFFMQLELFRHLGFTKPIIFENQGFGPKEQAHQALVHAQPYLNAHADALLYPRTPHIEASFSALYPHKFHFSFSNPFDVDQFGYRPNPRVPVPILAWIGRLDDNKNWRDFLRLGSVVAQSVPNVALWVFSDPTLADPGEPAQLHAMTIELGLLSRVTQYHNIPHAQMADFLSQVGDSGGMLCMTSKTEGATAYAALEALSCRCPVVTTDSDGVREAIIDEVTGLYYQHGDIAGGTSQINRLISDVNLRKKLIRNGEKHVRNEFSMGKYANHFAVMLRYMGIGS</sequence>